<reference evidence="1" key="1">
    <citation type="submission" date="2018-05" db="EMBL/GenBank/DDBJ databases">
        <authorList>
            <person name="Lanie J.A."/>
            <person name="Ng W.-L."/>
            <person name="Kazmierczak K.M."/>
            <person name="Andrzejewski T.M."/>
            <person name="Davidsen T.M."/>
            <person name="Wayne K.J."/>
            <person name="Tettelin H."/>
            <person name="Glass J.I."/>
            <person name="Rusch D."/>
            <person name="Podicherti R."/>
            <person name="Tsui H.-C.T."/>
            <person name="Winkler M.E."/>
        </authorList>
    </citation>
    <scope>NUCLEOTIDE SEQUENCE</scope>
</reference>
<accession>A0A382W476</accession>
<gene>
    <name evidence="1" type="ORF">METZ01_LOCUS406244</name>
</gene>
<evidence type="ECO:0000313" key="1">
    <source>
        <dbReference type="EMBL" id="SVD53390.1"/>
    </source>
</evidence>
<dbReference type="AlphaFoldDB" id="A0A382W476"/>
<protein>
    <submittedName>
        <fullName evidence="1">Uncharacterized protein</fullName>
    </submittedName>
</protein>
<feature type="non-terminal residue" evidence="1">
    <location>
        <position position="55"/>
    </location>
</feature>
<name>A0A382W476_9ZZZZ</name>
<sequence>MALKVACITIGAMMDPDFSYTHASANPITNKGNMIVRELCTRAKSAALANMPASG</sequence>
<organism evidence="1">
    <name type="scientific">marine metagenome</name>
    <dbReference type="NCBI Taxonomy" id="408172"/>
    <lineage>
        <taxon>unclassified sequences</taxon>
        <taxon>metagenomes</taxon>
        <taxon>ecological metagenomes</taxon>
    </lineage>
</organism>
<proteinExistence type="predicted"/>
<dbReference type="EMBL" id="UINC01156780">
    <property type="protein sequence ID" value="SVD53390.1"/>
    <property type="molecule type" value="Genomic_DNA"/>
</dbReference>